<sequence>MERLLITGARVLAPDALSAPFLEILLEGERIAALLPPGTAVEDAARHDATGRLVIPGLVNGHTHGHGGLSKGMGDKWDLALLLTHAPWIGGGRGLEEKRLATTLTAVEMLRKGCTAGYDLAFEFPGPSVEGLQAMAEAYEAVGLRAVLAPMVADLTFFQATPGLIQALPEEHQARAAGMSMARADDTLSTIHAAAKAWRGGAVRLGCAPTIPLHCSDAFLEGCRDLSAEHGLPMQTHVAEARYQAGGGELRYGSTLLAHMDRLGLVNERFSVAHGVWLTDADLALLAARGGGLSHNPGSNMRLASGIAPARAAIRAGVTVGLGTDGSGSSDNQNMFEAMRLAAFASRLWDGATEEDWLGTAECVRLATEGSAKLLGLDAGVIAPGKLADLVFLDLGHINWAPFNDAANQLVFTEDGLALREVMVGGTWKLRDGRVLGIDEAALARQAQEAADRLAAANAATRSWCEAIAPHVSCHCRALAGRFTAARRLLRAD</sequence>
<dbReference type="STRING" id="198092.SAMN02745194_02954"/>
<keyword evidence="2" id="KW-0378">Hydrolase</keyword>
<accession>A0A1M6KRS5</accession>
<dbReference type="Gene3D" id="2.30.40.10">
    <property type="entry name" value="Urease, subunit C, domain 1"/>
    <property type="match status" value="1"/>
</dbReference>
<dbReference type="InterPro" id="IPR032466">
    <property type="entry name" value="Metal_Hydrolase"/>
</dbReference>
<evidence type="ECO:0000256" key="2">
    <source>
        <dbReference type="ARBA" id="ARBA00022801"/>
    </source>
</evidence>
<dbReference type="InterPro" id="IPR011059">
    <property type="entry name" value="Metal-dep_hydrolase_composite"/>
</dbReference>
<proteinExistence type="inferred from homology"/>
<evidence type="ECO:0000313" key="5">
    <source>
        <dbReference type="Proteomes" id="UP000184387"/>
    </source>
</evidence>
<dbReference type="Proteomes" id="UP000184387">
    <property type="component" value="Unassembled WGS sequence"/>
</dbReference>
<dbReference type="InterPro" id="IPR050287">
    <property type="entry name" value="MTA/SAH_deaminase"/>
</dbReference>
<evidence type="ECO:0000259" key="3">
    <source>
        <dbReference type="Pfam" id="PF01979"/>
    </source>
</evidence>
<dbReference type="PANTHER" id="PTHR43794:SF11">
    <property type="entry name" value="AMIDOHYDROLASE-RELATED DOMAIN-CONTAINING PROTEIN"/>
    <property type="match status" value="1"/>
</dbReference>
<feature type="domain" description="Amidohydrolase-related" evidence="3">
    <location>
        <begin position="53"/>
        <end position="428"/>
    </location>
</feature>
<dbReference type="InterPro" id="IPR006680">
    <property type="entry name" value="Amidohydro-rel"/>
</dbReference>
<dbReference type="AlphaFoldDB" id="A0A1M6KRS5"/>
<evidence type="ECO:0000313" key="4">
    <source>
        <dbReference type="EMBL" id="SHJ61596.1"/>
    </source>
</evidence>
<dbReference type="SUPFAM" id="SSF51556">
    <property type="entry name" value="Metallo-dependent hydrolases"/>
    <property type="match status" value="1"/>
</dbReference>
<dbReference type="EMBL" id="FQZF01000017">
    <property type="protein sequence ID" value="SHJ61596.1"/>
    <property type="molecule type" value="Genomic_DNA"/>
</dbReference>
<dbReference type="SUPFAM" id="SSF51338">
    <property type="entry name" value="Composite domain of metallo-dependent hydrolases"/>
    <property type="match status" value="2"/>
</dbReference>
<dbReference type="RefSeq" id="WP_073136026.1">
    <property type="nucleotide sequence ID" value="NZ_FQZF01000017.1"/>
</dbReference>
<keyword evidence="5" id="KW-1185">Reference proteome</keyword>
<comment type="similarity">
    <text evidence="1">Belongs to the metallo-dependent hydrolases superfamily. ATZ/TRZ family.</text>
</comment>
<gene>
    <name evidence="4" type="ORF">SAMN02745194_02954</name>
</gene>
<dbReference type="Gene3D" id="3.20.20.140">
    <property type="entry name" value="Metal-dependent hydrolases"/>
    <property type="match status" value="1"/>
</dbReference>
<dbReference type="GO" id="GO:0016810">
    <property type="term" value="F:hydrolase activity, acting on carbon-nitrogen (but not peptide) bonds"/>
    <property type="evidence" value="ECO:0007669"/>
    <property type="project" value="InterPro"/>
</dbReference>
<dbReference type="PANTHER" id="PTHR43794">
    <property type="entry name" value="AMINOHYDROLASE SSNA-RELATED"/>
    <property type="match status" value="1"/>
</dbReference>
<name>A0A1M6KRS5_9PROT</name>
<dbReference type="Pfam" id="PF01979">
    <property type="entry name" value="Amidohydro_1"/>
    <property type="match status" value="1"/>
</dbReference>
<organism evidence="4 5">
    <name type="scientific">Muricoccus roseus</name>
    <dbReference type="NCBI Taxonomy" id="198092"/>
    <lineage>
        <taxon>Bacteria</taxon>
        <taxon>Pseudomonadati</taxon>
        <taxon>Pseudomonadota</taxon>
        <taxon>Alphaproteobacteria</taxon>
        <taxon>Acetobacterales</taxon>
        <taxon>Roseomonadaceae</taxon>
        <taxon>Muricoccus</taxon>
    </lineage>
</organism>
<dbReference type="OrthoDB" id="9796020at2"/>
<protein>
    <submittedName>
        <fullName evidence="4">Cytosine/adenosine deaminase</fullName>
    </submittedName>
</protein>
<evidence type="ECO:0000256" key="1">
    <source>
        <dbReference type="ARBA" id="ARBA00006745"/>
    </source>
</evidence>
<reference evidence="4 5" key="1">
    <citation type="submission" date="2016-11" db="EMBL/GenBank/DDBJ databases">
        <authorList>
            <person name="Jaros S."/>
            <person name="Januszkiewicz K."/>
            <person name="Wedrychowicz H."/>
        </authorList>
    </citation>
    <scope>NUCLEOTIDE SEQUENCE [LARGE SCALE GENOMIC DNA]</scope>
    <source>
        <strain evidence="4 5">DSM 14916</strain>
    </source>
</reference>